<dbReference type="GO" id="GO:0004176">
    <property type="term" value="F:ATP-dependent peptidase activity"/>
    <property type="evidence" value="ECO:0007669"/>
    <property type="project" value="UniProtKB-UniRule"/>
</dbReference>
<evidence type="ECO:0000313" key="4">
    <source>
        <dbReference type="EMBL" id="MBO2450203.1"/>
    </source>
</evidence>
<dbReference type="InterPro" id="IPR036034">
    <property type="entry name" value="PDZ_sf"/>
</dbReference>
<gene>
    <name evidence="4" type="ORF">J4573_24080</name>
</gene>
<dbReference type="GO" id="GO:0005524">
    <property type="term" value="F:ATP binding"/>
    <property type="evidence" value="ECO:0007669"/>
    <property type="project" value="InterPro"/>
</dbReference>
<dbReference type="GO" id="GO:0004252">
    <property type="term" value="F:serine-type endopeptidase activity"/>
    <property type="evidence" value="ECO:0007669"/>
    <property type="project" value="UniProtKB-UniRule"/>
</dbReference>
<dbReference type="SUPFAM" id="SSF54211">
    <property type="entry name" value="Ribosomal protein S5 domain 2-like"/>
    <property type="match status" value="1"/>
</dbReference>
<dbReference type="SUPFAM" id="SSF50156">
    <property type="entry name" value="PDZ domain-like"/>
    <property type="match status" value="1"/>
</dbReference>
<dbReference type="GO" id="GO:0006508">
    <property type="term" value="P:proteolysis"/>
    <property type="evidence" value="ECO:0007669"/>
    <property type="project" value="UniProtKB-KW"/>
</dbReference>
<dbReference type="EMBL" id="JAGEOJ010000010">
    <property type="protein sequence ID" value="MBO2450203.1"/>
    <property type="molecule type" value="Genomic_DNA"/>
</dbReference>
<dbReference type="InterPro" id="IPR027065">
    <property type="entry name" value="Lon_Prtase"/>
</dbReference>
<dbReference type="InterPro" id="IPR014721">
    <property type="entry name" value="Ribsml_uS5_D2-typ_fold_subgr"/>
</dbReference>
<dbReference type="SMART" id="SM00228">
    <property type="entry name" value="PDZ"/>
    <property type="match status" value="1"/>
</dbReference>
<feature type="active site" evidence="1">
    <location>
        <position position="247"/>
    </location>
</feature>
<dbReference type="InterPro" id="IPR020568">
    <property type="entry name" value="Ribosomal_Su5_D2-typ_SF"/>
</dbReference>
<keyword evidence="1" id="KW-0720">Serine protease</keyword>
<accession>A0A939T548</accession>
<reference evidence="4" key="1">
    <citation type="submission" date="2021-03" db="EMBL/GenBank/DDBJ databases">
        <authorList>
            <person name="Kanchanasin P."/>
            <person name="Saeng-In P."/>
            <person name="Phongsopitanun W."/>
            <person name="Yuki M."/>
            <person name="Kudo T."/>
            <person name="Ohkuma M."/>
            <person name="Tanasupawat S."/>
        </authorList>
    </citation>
    <scope>NUCLEOTIDE SEQUENCE</scope>
    <source>
        <strain evidence="4">GKU 128</strain>
    </source>
</reference>
<sequence length="353" mass="37270">MSRRAATLTIASVLVLVLFLVGSLMPVPYVALMPGPTSNTLGTNDKGEPLIKISGAGAPQTYPDSGHLNFTTVTYRGGPGNRIDLFTALRGWLEDDTAIVPEETIFPKNESQQQVDEENTRQMRDSQENAEAAALHELGKQVSTQVVVDQVQKGKPADGKLQPNDEIVAVDGTPVASVAKVTELMAKRKIGDAVELTIKRSGKEQKIKLTTVASPDGKRAVVGVVLADDYKFPFDINISVGDIGGPSAGLMFSLAIVDKLTPDSLTGGKFIAGTGTITPEGKVGPIGGIQQKMIAARRAGATVFLTPKDNCSDAMAARPDGLRLVRADTLHEARQSLESLSAGKGDNLPVCSK</sequence>
<comment type="similarity">
    <text evidence="1">Belongs to the peptidase S16 family.</text>
</comment>
<dbReference type="AlphaFoldDB" id="A0A939T548"/>
<dbReference type="RefSeq" id="WP_208258100.1">
    <property type="nucleotide sequence ID" value="NZ_JAGEOJ010000010.1"/>
</dbReference>
<evidence type="ECO:0000256" key="1">
    <source>
        <dbReference type="PROSITE-ProRule" id="PRU01122"/>
    </source>
</evidence>
<evidence type="ECO:0000313" key="5">
    <source>
        <dbReference type="Proteomes" id="UP000669179"/>
    </source>
</evidence>
<dbReference type="PROSITE" id="PS51786">
    <property type="entry name" value="LON_PROTEOLYTIC"/>
    <property type="match status" value="1"/>
</dbReference>
<dbReference type="EC" id="3.4.21.53" evidence="1"/>
<dbReference type="Proteomes" id="UP000669179">
    <property type="component" value="Unassembled WGS sequence"/>
</dbReference>
<proteinExistence type="inferred from homology"/>
<dbReference type="Pfam" id="PF13180">
    <property type="entry name" value="PDZ_2"/>
    <property type="match status" value="1"/>
</dbReference>
<dbReference type="InterPro" id="IPR001478">
    <property type="entry name" value="PDZ"/>
</dbReference>
<feature type="active site" evidence="1">
    <location>
        <position position="292"/>
    </location>
</feature>
<organism evidence="4 5">
    <name type="scientific">Actinomadura barringtoniae</name>
    <dbReference type="NCBI Taxonomy" id="1427535"/>
    <lineage>
        <taxon>Bacteria</taxon>
        <taxon>Bacillati</taxon>
        <taxon>Actinomycetota</taxon>
        <taxon>Actinomycetes</taxon>
        <taxon>Streptosporangiales</taxon>
        <taxon>Thermomonosporaceae</taxon>
        <taxon>Actinomadura</taxon>
    </lineage>
</organism>
<evidence type="ECO:0000259" key="3">
    <source>
        <dbReference type="PROSITE" id="PS51786"/>
    </source>
</evidence>
<keyword evidence="1" id="KW-0645">Protease</keyword>
<dbReference type="Pfam" id="PF05362">
    <property type="entry name" value="Lon_C"/>
    <property type="match status" value="1"/>
</dbReference>
<dbReference type="InterPro" id="IPR008269">
    <property type="entry name" value="Lon_proteolytic"/>
</dbReference>
<feature type="domain" description="PDZ" evidence="2">
    <location>
        <begin position="120"/>
        <end position="202"/>
    </location>
</feature>
<name>A0A939T548_9ACTN</name>
<dbReference type="PANTHER" id="PTHR10046">
    <property type="entry name" value="ATP DEPENDENT LON PROTEASE FAMILY MEMBER"/>
    <property type="match status" value="1"/>
</dbReference>
<feature type="domain" description="Lon proteolytic" evidence="3">
    <location>
        <begin position="239"/>
        <end position="340"/>
    </location>
</feature>
<comment type="catalytic activity">
    <reaction evidence="1">
        <text>Hydrolysis of proteins in presence of ATP.</text>
        <dbReference type="EC" id="3.4.21.53"/>
    </reaction>
</comment>
<keyword evidence="5" id="KW-1185">Reference proteome</keyword>
<dbReference type="GO" id="GO:0030163">
    <property type="term" value="P:protein catabolic process"/>
    <property type="evidence" value="ECO:0007669"/>
    <property type="project" value="InterPro"/>
</dbReference>
<evidence type="ECO:0000259" key="2">
    <source>
        <dbReference type="PROSITE" id="PS50106"/>
    </source>
</evidence>
<keyword evidence="1" id="KW-0378">Hydrolase</keyword>
<protein>
    <recommendedName>
        <fullName evidence="1">endopeptidase La</fullName>
        <ecNumber evidence="1">3.4.21.53</ecNumber>
    </recommendedName>
</protein>
<comment type="caution">
    <text evidence="4">The sequence shown here is derived from an EMBL/GenBank/DDBJ whole genome shotgun (WGS) entry which is preliminary data.</text>
</comment>
<dbReference type="PROSITE" id="PS50106">
    <property type="entry name" value="PDZ"/>
    <property type="match status" value="1"/>
</dbReference>
<dbReference type="Gene3D" id="3.30.230.10">
    <property type="match status" value="1"/>
</dbReference>